<reference evidence="2 3" key="1">
    <citation type="journal article" date="2012" name="Stand. Genomic Sci.">
        <title>Complete genome sequence of the sulfur compounds oxidizing chemolithoautotroph Sulfuricurvum kujiense type strain (YK-1(T)).</title>
        <authorList>
            <person name="Han C."/>
            <person name="Kotsyurbenko O."/>
            <person name="Chertkov O."/>
            <person name="Held B."/>
            <person name="Lapidus A."/>
            <person name="Nolan M."/>
            <person name="Lucas S."/>
            <person name="Hammon N."/>
            <person name="Deshpande S."/>
            <person name="Cheng J.F."/>
            <person name="Tapia R."/>
            <person name="Goodwin L.A."/>
            <person name="Pitluck S."/>
            <person name="Liolios K."/>
            <person name="Pagani I."/>
            <person name="Ivanova N."/>
            <person name="Mavromatis K."/>
            <person name="Mikhailova N."/>
            <person name="Pati A."/>
            <person name="Chen A."/>
            <person name="Palaniappan K."/>
            <person name="Land M."/>
            <person name="Hauser L."/>
            <person name="Chang Y.J."/>
            <person name="Jeffries C.D."/>
            <person name="Brambilla E.M."/>
            <person name="Rohde M."/>
            <person name="Spring S."/>
            <person name="Sikorski J."/>
            <person name="Goker M."/>
            <person name="Woyke T."/>
            <person name="Bristow J."/>
            <person name="Eisen J.A."/>
            <person name="Markowitz V."/>
            <person name="Hugenholtz P."/>
            <person name="Kyrpides N.C."/>
            <person name="Klenk H.P."/>
            <person name="Detter J.C."/>
        </authorList>
    </citation>
    <scope>NUCLEOTIDE SEQUENCE [LARGE SCALE GENOMIC DNA]</scope>
    <source>
        <strain evidence="3">ATCC BAA-921 / DSM 16994 / JCM 11577 / YK-1</strain>
    </source>
</reference>
<sequence>MFNAHTSPVSIEYRPRNRNTYIRITHSGEVMVRTPLKTESSVRRILKLREEWIKDKLNALQVSLEERPVLGKEIRFRGEKRSIEQLPNLQKKIEKCKNELNIEKYYHQFYKDEALLTIPSRVSYYARKMELHPSAVRFKRLRSRWGSCDSKGVVTFNTMMMQLSYEQMDYIIVHELAHLRHMNHSRAFHDLVKRYLPEASKLRAELKSIRPVL</sequence>
<dbReference type="OrthoDB" id="5321643at2"/>
<gene>
    <name evidence="2" type="ordered locus">Sulku_1417</name>
</gene>
<dbReference type="STRING" id="709032.Sulku_1417"/>
<proteinExistence type="predicted"/>
<protein>
    <recommendedName>
        <fullName evidence="1">YgjP-like metallopeptidase domain-containing protein</fullName>
    </recommendedName>
</protein>
<name>E4TYT8_SULKY</name>
<dbReference type="eggNOG" id="COG1451">
    <property type="taxonomic scope" value="Bacteria"/>
</dbReference>
<dbReference type="HOGENOM" id="CLU_065947_2_2_7"/>
<organism evidence="2 3">
    <name type="scientific">Sulfuricurvum kujiense (strain ATCC BAA-921 / DSM 16994 / JCM 11577 / YK-1)</name>
    <dbReference type="NCBI Taxonomy" id="709032"/>
    <lineage>
        <taxon>Bacteria</taxon>
        <taxon>Pseudomonadati</taxon>
        <taxon>Campylobacterota</taxon>
        <taxon>Epsilonproteobacteria</taxon>
        <taxon>Campylobacterales</taxon>
        <taxon>Sulfurimonadaceae</taxon>
        <taxon>Sulfuricurvum</taxon>
    </lineage>
</organism>
<dbReference type="Pfam" id="PF01863">
    <property type="entry name" value="YgjP-like"/>
    <property type="match status" value="1"/>
</dbReference>
<dbReference type="InterPro" id="IPR053136">
    <property type="entry name" value="UTP_pyrophosphatase-like"/>
</dbReference>
<dbReference type="RefSeq" id="WP_013460276.1">
    <property type="nucleotide sequence ID" value="NC_014762.1"/>
</dbReference>
<evidence type="ECO:0000313" key="3">
    <source>
        <dbReference type="Proteomes" id="UP000008721"/>
    </source>
</evidence>
<dbReference type="EMBL" id="CP002355">
    <property type="protein sequence ID" value="ADR34079.1"/>
    <property type="molecule type" value="Genomic_DNA"/>
</dbReference>
<dbReference type="AlphaFoldDB" id="E4TYT8"/>
<dbReference type="Proteomes" id="UP000008721">
    <property type="component" value="Chromosome"/>
</dbReference>
<dbReference type="CDD" id="cd07344">
    <property type="entry name" value="M48_yhfN_like"/>
    <property type="match status" value="1"/>
</dbReference>
<dbReference type="KEGG" id="sku:Sulku_1417"/>
<dbReference type="InterPro" id="IPR002725">
    <property type="entry name" value="YgjP-like_metallopeptidase"/>
</dbReference>
<dbReference type="PANTHER" id="PTHR30399:SF1">
    <property type="entry name" value="UTP PYROPHOSPHATASE"/>
    <property type="match status" value="1"/>
</dbReference>
<evidence type="ECO:0000259" key="1">
    <source>
        <dbReference type="Pfam" id="PF01863"/>
    </source>
</evidence>
<accession>E4TYT8</accession>
<evidence type="ECO:0000313" key="2">
    <source>
        <dbReference type="EMBL" id="ADR34079.1"/>
    </source>
</evidence>
<dbReference type="PANTHER" id="PTHR30399">
    <property type="entry name" value="UNCHARACTERIZED PROTEIN YGJP"/>
    <property type="match status" value="1"/>
</dbReference>
<feature type="domain" description="YgjP-like metallopeptidase" evidence="1">
    <location>
        <begin position="18"/>
        <end position="208"/>
    </location>
</feature>
<keyword evidence="3" id="KW-1185">Reference proteome</keyword>
<dbReference type="Gene3D" id="3.30.2010.10">
    <property type="entry name" value="Metalloproteases ('zincins'), catalytic domain"/>
    <property type="match status" value="1"/>
</dbReference>